<dbReference type="SUPFAM" id="SSF48452">
    <property type="entry name" value="TPR-like"/>
    <property type="match status" value="2"/>
</dbReference>
<organism evidence="3 4">
    <name type="scientific">Kouleothrix aurantiaca</name>
    <dbReference type="NCBI Taxonomy" id="186479"/>
    <lineage>
        <taxon>Bacteria</taxon>
        <taxon>Bacillati</taxon>
        <taxon>Chloroflexota</taxon>
        <taxon>Chloroflexia</taxon>
        <taxon>Chloroflexales</taxon>
        <taxon>Roseiflexineae</taxon>
        <taxon>Roseiflexaceae</taxon>
        <taxon>Kouleothrix</taxon>
    </lineage>
</organism>
<dbReference type="GO" id="GO:0004016">
    <property type="term" value="F:adenylate cyclase activity"/>
    <property type="evidence" value="ECO:0007669"/>
    <property type="project" value="TreeGrafter"/>
</dbReference>
<dbReference type="InterPro" id="IPR011990">
    <property type="entry name" value="TPR-like_helical_dom_sf"/>
</dbReference>
<gene>
    <name evidence="3" type="ORF">SE17_34475</name>
</gene>
<reference evidence="3 4" key="1">
    <citation type="submission" date="2015-09" db="EMBL/GenBank/DDBJ databases">
        <title>Draft genome sequence of Kouleothrix aurantiaca JCM 19913.</title>
        <authorList>
            <person name="Hemp J."/>
        </authorList>
    </citation>
    <scope>NUCLEOTIDE SEQUENCE [LARGE SCALE GENOMIC DNA]</scope>
    <source>
        <strain evidence="3 4">COM-B</strain>
    </source>
</reference>
<name>A0A0N8PR71_9CHLR</name>
<keyword evidence="1" id="KW-0547">Nucleotide-binding</keyword>
<feature type="non-terminal residue" evidence="3">
    <location>
        <position position="1"/>
    </location>
</feature>
<evidence type="ECO:0008006" key="5">
    <source>
        <dbReference type="Google" id="ProtNLM"/>
    </source>
</evidence>
<dbReference type="Proteomes" id="UP000050509">
    <property type="component" value="Unassembled WGS sequence"/>
</dbReference>
<keyword evidence="4" id="KW-1185">Reference proteome</keyword>
<dbReference type="SMART" id="SM00028">
    <property type="entry name" value="TPR"/>
    <property type="match status" value="2"/>
</dbReference>
<feature type="non-terminal residue" evidence="3">
    <location>
        <position position="396"/>
    </location>
</feature>
<evidence type="ECO:0000313" key="3">
    <source>
        <dbReference type="EMBL" id="KPV49109.1"/>
    </source>
</evidence>
<dbReference type="PANTHER" id="PTHR16305:SF28">
    <property type="entry name" value="GUANYLATE CYCLASE DOMAIN-CONTAINING PROTEIN"/>
    <property type="match status" value="1"/>
</dbReference>
<keyword evidence="2" id="KW-0067">ATP-binding</keyword>
<dbReference type="GO" id="GO:0005737">
    <property type="term" value="C:cytoplasm"/>
    <property type="evidence" value="ECO:0007669"/>
    <property type="project" value="TreeGrafter"/>
</dbReference>
<dbReference type="PANTHER" id="PTHR16305">
    <property type="entry name" value="TESTICULAR SOLUBLE ADENYLYL CYCLASE"/>
    <property type="match status" value="1"/>
</dbReference>
<proteinExistence type="predicted"/>
<sequence>PDADYRELALPAALHDAIDDRLRDLPAAERATLAAAAVLGQNFTPTTLARMADGALPPPELLRRQFLVEDTSGYRFGHDTLREVVYNDLDAPTRRALHLRAAEVLEQEHYARVEALAQHLYLAGAWEKALPHLIQAGEHAHAVCAYRDALQNYDHALEAYTSAGAHSPSTLWEIHLHRAELATLLGEYTNAILAYEAVLKLAERDSRTADAGVRHGGRRSAQIQALNGLCFVAGHTNDYQLAHRASRRAMALAAESPRLLDRAEAFYQAGVVSLRRDDYGEAQTLLEQARALYEALDDQPGLARCWYRMGFATLRTQGATAEAMALLEQARATYQRLGAQYEEHDCTVALANVSLWRGALPEAVRLAELSIPFFRAGAIRDKVSEAQIARAEALRR</sequence>
<dbReference type="GO" id="GO:0005524">
    <property type="term" value="F:ATP binding"/>
    <property type="evidence" value="ECO:0007669"/>
    <property type="project" value="UniProtKB-KW"/>
</dbReference>
<dbReference type="EMBL" id="LJCR01002192">
    <property type="protein sequence ID" value="KPV49109.1"/>
    <property type="molecule type" value="Genomic_DNA"/>
</dbReference>
<dbReference type="Pfam" id="PF13424">
    <property type="entry name" value="TPR_12"/>
    <property type="match status" value="1"/>
</dbReference>
<dbReference type="Gene3D" id="1.25.40.10">
    <property type="entry name" value="Tetratricopeptide repeat domain"/>
    <property type="match status" value="2"/>
</dbReference>
<comment type="caution">
    <text evidence="3">The sequence shown here is derived from an EMBL/GenBank/DDBJ whole genome shotgun (WGS) entry which is preliminary data.</text>
</comment>
<dbReference type="InterPro" id="IPR019734">
    <property type="entry name" value="TPR_rpt"/>
</dbReference>
<evidence type="ECO:0000313" key="4">
    <source>
        <dbReference type="Proteomes" id="UP000050509"/>
    </source>
</evidence>
<evidence type="ECO:0000256" key="1">
    <source>
        <dbReference type="ARBA" id="ARBA00022741"/>
    </source>
</evidence>
<evidence type="ECO:0000256" key="2">
    <source>
        <dbReference type="ARBA" id="ARBA00022840"/>
    </source>
</evidence>
<accession>A0A0N8PR71</accession>
<protein>
    <recommendedName>
        <fullName evidence="5">MalT-like TPR region domain-containing protein</fullName>
    </recommendedName>
</protein>
<dbReference type="AlphaFoldDB" id="A0A0N8PR71"/>